<feature type="compositionally biased region" description="Basic and acidic residues" evidence="1">
    <location>
        <begin position="187"/>
        <end position="198"/>
    </location>
</feature>
<name>A0A6A6CEE5_ZASCE</name>
<reference evidence="2" key="1">
    <citation type="journal article" date="2020" name="Stud. Mycol.">
        <title>101 Dothideomycetes genomes: a test case for predicting lifestyles and emergence of pathogens.</title>
        <authorList>
            <person name="Haridas S."/>
            <person name="Albert R."/>
            <person name="Binder M."/>
            <person name="Bloem J."/>
            <person name="Labutti K."/>
            <person name="Salamov A."/>
            <person name="Andreopoulos B."/>
            <person name="Baker S."/>
            <person name="Barry K."/>
            <person name="Bills G."/>
            <person name="Bluhm B."/>
            <person name="Cannon C."/>
            <person name="Castanera R."/>
            <person name="Culley D."/>
            <person name="Daum C."/>
            <person name="Ezra D."/>
            <person name="Gonzalez J."/>
            <person name="Henrissat B."/>
            <person name="Kuo A."/>
            <person name="Liang C."/>
            <person name="Lipzen A."/>
            <person name="Lutzoni F."/>
            <person name="Magnuson J."/>
            <person name="Mondo S."/>
            <person name="Nolan M."/>
            <person name="Ohm R."/>
            <person name="Pangilinan J."/>
            <person name="Park H.-J."/>
            <person name="Ramirez L."/>
            <person name="Alfaro M."/>
            <person name="Sun H."/>
            <person name="Tritt A."/>
            <person name="Yoshinaga Y."/>
            <person name="Zwiers L.-H."/>
            <person name="Turgeon B."/>
            <person name="Goodwin S."/>
            <person name="Spatafora J."/>
            <person name="Crous P."/>
            <person name="Grigoriev I."/>
        </authorList>
    </citation>
    <scope>NUCLEOTIDE SEQUENCE</scope>
    <source>
        <strain evidence="2">ATCC 36951</strain>
    </source>
</reference>
<protein>
    <recommendedName>
        <fullName evidence="4">SnoaL-like domain-containing protein</fullName>
    </recommendedName>
</protein>
<dbReference type="EMBL" id="ML993607">
    <property type="protein sequence ID" value="KAF2163796.1"/>
    <property type="molecule type" value="Genomic_DNA"/>
</dbReference>
<feature type="region of interest" description="Disordered" evidence="1">
    <location>
        <begin position="136"/>
        <end position="210"/>
    </location>
</feature>
<accession>A0A6A6CEE5</accession>
<dbReference type="GeneID" id="54561174"/>
<keyword evidence="3" id="KW-1185">Reference proteome</keyword>
<organism evidence="2 3">
    <name type="scientific">Zasmidium cellare ATCC 36951</name>
    <dbReference type="NCBI Taxonomy" id="1080233"/>
    <lineage>
        <taxon>Eukaryota</taxon>
        <taxon>Fungi</taxon>
        <taxon>Dikarya</taxon>
        <taxon>Ascomycota</taxon>
        <taxon>Pezizomycotina</taxon>
        <taxon>Dothideomycetes</taxon>
        <taxon>Dothideomycetidae</taxon>
        <taxon>Mycosphaerellales</taxon>
        <taxon>Mycosphaerellaceae</taxon>
        <taxon>Zasmidium</taxon>
    </lineage>
</organism>
<evidence type="ECO:0000313" key="3">
    <source>
        <dbReference type="Proteomes" id="UP000799537"/>
    </source>
</evidence>
<proteinExistence type="predicted"/>
<dbReference type="RefSeq" id="XP_033664685.1">
    <property type="nucleotide sequence ID" value="XM_033807902.1"/>
</dbReference>
<dbReference type="OrthoDB" id="3625848at2759"/>
<evidence type="ECO:0008006" key="4">
    <source>
        <dbReference type="Google" id="ProtNLM"/>
    </source>
</evidence>
<dbReference type="AlphaFoldDB" id="A0A6A6CEE5"/>
<evidence type="ECO:0000313" key="2">
    <source>
        <dbReference type="EMBL" id="KAF2163796.1"/>
    </source>
</evidence>
<gene>
    <name evidence="2" type="ORF">M409DRAFT_25977</name>
</gene>
<feature type="compositionally biased region" description="Basic and acidic residues" evidence="1">
    <location>
        <begin position="136"/>
        <end position="170"/>
    </location>
</feature>
<sequence length="210" mass="23908">MATYPTPDTPSTRRDESTASYLERLSSTVVTAINDRDFNFTSPEAQTFLSHVSPHWRGEIDTFAQKREIASFDQQRAMWKQRADENPNVHFEIVHLWSYVNEEVGLANVYMNMEVTGVGGEGVKLHAMNELKWKRFNDSGGNADKKTVSADSVNKKTSKDVVERAVDRRYAKTAGTYSQQSLGDPKQQSDEVKPRRPELPLWNRLNNTDP</sequence>
<evidence type="ECO:0000256" key="1">
    <source>
        <dbReference type="SAM" id="MobiDB-lite"/>
    </source>
</evidence>
<dbReference type="Proteomes" id="UP000799537">
    <property type="component" value="Unassembled WGS sequence"/>
</dbReference>